<name>A0A8H4JYG0_9HYPO</name>
<gene>
    <name evidence="2" type="ORF">FACUT_4205</name>
</gene>
<dbReference type="Proteomes" id="UP000536711">
    <property type="component" value="Unassembled WGS sequence"/>
</dbReference>
<accession>A0A8H4JYG0</accession>
<protein>
    <submittedName>
        <fullName evidence="2">Uncharacterized protein</fullName>
    </submittedName>
</protein>
<sequence length="451" mass="51288">MEAEHTMADGSTRLPIEIILLIVENVVPQNDGARPILPASHPITKTLVSLTRVCKAINPTASKLIWQNCLYIDRKSKLRRFKRYISQKSPITGRSPCEAYGSAKLYLNPLHYKFDTASTYGAVAPSVRRGKEKPGRMSDGSDSDMESDQSEEWTNGSQTGSHRAPRSRSPVDDGYSEYSTHNWRDAPMQDLRTIHILKDVLITLAPVLKTIIVDMPLRDLGPTQNKDILEPLRQGFEALINIEELISVKDELYVDTEADIIQPHVFIKWPKLRRLCLYNVGVADTWFDDMAACPQLETAVFVRPDLADDVKGEWARAWAKTNPRATKDDGPVYKGPKISMAFCDWPPYLYDFSSKIPHWQEVDPDNKITVSTVATHKRYDRRSRRRGPIASCQDWIRDHALSGTMWSEVEAKGQPVTPPIMFEEGQVEEDDDEWVDEDDGEDWSDDNSDLW</sequence>
<evidence type="ECO:0000256" key="1">
    <source>
        <dbReference type="SAM" id="MobiDB-lite"/>
    </source>
</evidence>
<organism evidence="2 3">
    <name type="scientific">Fusarium acutatum</name>
    <dbReference type="NCBI Taxonomy" id="78861"/>
    <lineage>
        <taxon>Eukaryota</taxon>
        <taxon>Fungi</taxon>
        <taxon>Dikarya</taxon>
        <taxon>Ascomycota</taxon>
        <taxon>Pezizomycotina</taxon>
        <taxon>Sordariomycetes</taxon>
        <taxon>Hypocreomycetidae</taxon>
        <taxon>Hypocreales</taxon>
        <taxon>Nectriaceae</taxon>
        <taxon>Fusarium</taxon>
        <taxon>Fusarium fujikuroi species complex</taxon>
    </lineage>
</organism>
<dbReference type="EMBL" id="JAADJF010000094">
    <property type="protein sequence ID" value="KAF4439268.1"/>
    <property type="molecule type" value="Genomic_DNA"/>
</dbReference>
<feature type="region of interest" description="Disordered" evidence="1">
    <location>
        <begin position="415"/>
        <end position="451"/>
    </location>
</feature>
<feature type="compositionally biased region" description="Acidic residues" evidence="1">
    <location>
        <begin position="141"/>
        <end position="151"/>
    </location>
</feature>
<evidence type="ECO:0000313" key="3">
    <source>
        <dbReference type="Proteomes" id="UP000536711"/>
    </source>
</evidence>
<comment type="caution">
    <text evidence="2">The sequence shown here is derived from an EMBL/GenBank/DDBJ whole genome shotgun (WGS) entry which is preliminary data.</text>
</comment>
<dbReference type="AlphaFoldDB" id="A0A8H4JYG0"/>
<proteinExistence type="predicted"/>
<feature type="region of interest" description="Disordered" evidence="1">
    <location>
        <begin position="125"/>
        <end position="178"/>
    </location>
</feature>
<dbReference type="OrthoDB" id="6365676at2759"/>
<reference evidence="2 3" key="1">
    <citation type="submission" date="2020-01" db="EMBL/GenBank/DDBJ databases">
        <title>Identification and distribution of gene clusters putatively required for synthesis of sphingolipid metabolism inhibitors in phylogenetically diverse species of the filamentous fungus Fusarium.</title>
        <authorList>
            <person name="Kim H.-S."/>
            <person name="Busman M."/>
            <person name="Brown D.W."/>
            <person name="Divon H."/>
            <person name="Uhlig S."/>
            <person name="Proctor R.H."/>
        </authorList>
    </citation>
    <scope>NUCLEOTIDE SEQUENCE [LARGE SCALE GENOMIC DNA]</scope>
    <source>
        <strain evidence="2 3">NRRL 13308</strain>
    </source>
</reference>
<feature type="compositionally biased region" description="Acidic residues" evidence="1">
    <location>
        <begin position="425"/>
        <end position="451"/>
    </location>
</feature>
<keyword evidence="3" id="KW-1185">Reference proteome</keyword>
<evidence type="ECO:0000313" key="2">
    <source>
        <dbReference type="EMBL" id="KAF4439268.1"/>
    </source>
</evidence>